<feature type="chain" id="PRO_5043000169" evidence="2">
    <location>
        <begin position="31"/>
        <end position="820"/>
    </location>
</feature>
<feature type="transmembrane region" description="Helical" evidence="1">
    <location>
        <begin position="314"/>
        <end position="338"/>
    </location>
</feature>
<feature type="transmembrane region" description="Helical" evidence="1">
    <location>
        <begin position="275"/>
        <end position="293"/>
    </location>
</feature>
<gene>
    <name evidence="3" type="ORF">SK128_024862</name>
</gene>
<evidence type="ECO:0000313" key="3">
    <source>
        <dbReference type="EMBL" id="KAK7084191.1"/>
    </source>
</evidence>
<organism evidence="3 4">
    <name type="scientific">Halocaridina rubra</name>
    <name type="common">Hawaiian red shrimp</name>
    <dbReference type="NCBI Taxonomy" id="373956"/>
    <lineage>
        <taxon>Eukaryota</taxon>
        <taxon>Metazoa</taxon>
        <taxon>Ecdysozoa</taxon>
        <taxon>Arthropoda</taxon>
        <taxon>Crustacea</taxon>
        <taxon>Multicrustacea</taxon>
        <taxon>Malacostraca</taxon>
        <taxon>Eumalacostraca</taxon>
        <taxon>Eucarida</taxon>
        <taxon>Decapoda</taxon>
        <taxon>Pleocyemata</taxon>
        <taxon>Caridea</taxon>
        <taxon>Atyoidea</taxon>
        <taxon>Atyidae</taxon>
        <taxon>Halocaridina</taxon>
    </lineage>
</organism>
<keyword evidence="1" id="KW-1133">Transmembrane helix</keyword>
<evidence type="ECO:0000256" key="2">
    <source>
        <dbReference type="SAM" id="SignalP"/>
    </source>
</evidence>
<sequence length="820" mass="94757">MVCVSLHNRMYSKALIIIFLLILVAPLVRPLNKAKESYSEDVKEAAHKELHILPMAIANKSLVEPFGIANFLTFAKNILFAKFAEDFQGKDMKEAEFGYALNSKVILNITVQTSSVKEPLGLWCAGKTEHLYSGHGNAKMIARNPKRLGENSFFFEMYINKFTLDLAIQNWTFEVFTHEGISKIYFKIPYLTSDNELRHSASQAELFTIVLLVIITTCIMLYIEERYFLGLTLTEFNWGYRNEILATTVKLLVALIICLLCLQLVLTVFGASEMTLNICVPILIVMFFTMVVLPKAMFYLQMLLLQLWLDYSGTGCFCVLVYVVIIFVQGMFSGFLLFANTLKCTMHLFSKEMSSLVVSEAHTTENAIRAIQRFESAQTIRESKNSLEMDGDYEEVIDMMGLDQGKIYNSEQMKENWMGINENNEIGCYSADATLKNMCDQGIAALITHCERAYNNEYDNQWLIIKWGVNALELEQLCEKAGNRHQCLKKTKENADDKSCTLSSVGDSGVEQYASAHEKLNMKDTTQLNFKEYAVSWQLLESQPVWNKLDLERHNISEILTTLPGYLKWIFFAYVVYLLVVTWKKLKPYVASFLMYPDFENFVGRAFRQYNMYQTVQGEFSIFPLKGQEKEFLQHRKNKPRVNVMTIFIYAFFICLMWYSEFHLEMSRQDLNLDLTGDKTEIIISRMIHLTVLGSGEMAENLRQLSTAVNEDYQKRIVISSLCIKDPRCIPHALYVAVLIFYLVVMCERSLGMADSYIRFLFEYYYPDVAVVKAKYLYHSMKFRSQERVKPNFEPLYIPPYHPDAWKFEVDLQGAKEKLE</sequence>
<keyword evidence="1" id="KW-0812">Transmembrane</keyword>
<feature type="transmembrane region" description="Helical" evidence="1">
    <location>
        <begin position="642"/>
        <end position="660"/>
    </location>
</feature>
<comment type="caution">
    <text evidence="3">The sequence shown here is derived from an EMBL/GenBank/DDBJ whole genome shotgun (WGS) entry which is preliminary data.</text>
</comment>
<feature type="transmembrane region" description="Helical" evidence="1">
    <location>
        <begin position="244"/>
        <end position="269"/>
    </location>
</feature>
<feature type="transmembrane region" description="Helical" evidence="1">
    <location>
        <begin position="732"/>
        <end position="751"/>
    </location>
</feature>
<protein>
    <submittedName>
        <fullName evidence="3">Uncharacterized protein</fullName>
    </submittedName>
</protein>
<dbReference type="AlphaFoldDB" id="A0AAN8XJZ1"/>
<name>A0AAN8XJZ1_HALRR</name>
<accession>A0AAN8XJZ1</accession>
<dbReference type="EMBL" id="JAXCGZ010002221">
    <property type="protein sequence ID" value="KAK7084191.1"/>
    <property type="molecule type" value="Genomic_DNA"/>
</dbReference>
<evidence type="ECO:0000256" key="1">
    <source>
        <dbReference type="SAM" id="Phobius"/>
    </source>
</evidence>
<evidence type="ECO:0000313" key="4">
    <source>
        <dbReference type="Proteomes" id="UP001381693"/>
    </source>
</evidence>
<keyword evidence="1" id="KW-0472">Membrane</keyword>
<feature type="transmembrane region" description="Helical" evidence="1">
    <location>
        <begin position="566"/>
        <end position="583"/>
    </location>
</feature>
<dbReference type="Proteomes" id="UP001381693">
    <property type="component" value="Unassembled WGS sequence"/>
</dbReference>
<feature type="signal peptide" evidence="2">
    <location>
        <begin position="1"/>
        <end position="30"/>
    </location>
</feature>
<reference evidence="3 4" key="1">
    <citation type="submission" date="2023-11" db="EMBL/GenBank/DDBJ databases">
        <title>Halocaridina rubra genome assembly.</title>
        <authorList>
            <person name="Smith C."/>
        </authorList>
    </citation>
    <scope>NUCLEOTIDE SEQUENCE [LARGE SCALE GENOMIC DNA]</scope>
    <source>
        <strain evidence="3">EP-1</strain>
        <tissue evidence="3">Whole</tissue>
    </source>
</reference>
<keyword evidence="4" id="KW-1185">Reference proteome</keyword>
<proteinExistence type="predicted"/>
<keyword evidence="2" id="KW-0732">Signal</keyword>
<feature type="transmembrane region" description="Helical" evidence="1">
    <location>
        <begin position="206"/>
        <end position="223"/>
    </location>
</feature>